<reference evidence="2 3" key="1">
    <citation type="journal article" date="2011" name="Stand. Genomic Sci.">
        <title>Complete genome sequence of Haliscomenobacter hydrossis type strain (O).</title>
        <authorList>
            <consortium name="US DOE Joint Genome Institute (JGI-PGF)"/>
            <person name="Daligault H."/>
            <person name="Lapidus A."/>
            <person name="Zeytun A."/>
            <person name="Nolan M."/>
            <person name="Lucas S."/>
            <person name="Del Rio T.G."/>
            <person name="Tice H."/>
            <person name="Cheng J.F."/>
            <person name="Tapia R."/>
            <person name="Han C."/>
            <person name="Goodwin L."/>
            <person name="Pitluck S."/>
            <person name="Liolios K."/>
            <person name="Pagani I."/>
            <person name="Ivanova N."/>
            <person name="Huntemann M."/>
            <person name="Mavromatis K."/>
            <person name="Mikhailova N."/>
            <person name="Pati A."/>
            <person name="Chen A."/>
            <person name="Palaniappan K."/>
            <person name="Land M."/>
            <person name="Hauser L."/>
            <person name="Brambilla E.M."/>
            <person name="Rohde M."/>
            <person name="Verbarg S."/>
            <person name="Goker M."/>
            <person name="Bristow J."/>
            <person name="Eisen J.A."/>
            <person name="Markowitz V."/>
            <person name="Hugenholtz P."/>
            <person name="Kyrpides N.C."/>
            <person name="Klenk H.P."/>
            <person name="Woyke T."/>
        </authorList>
    </citation>
    <scope>NUCLEOTIDE SEQUENCE [LARGE SCALE GENOMIC DNA]</scope>
    <source>
        <strain evidence="3">ATCC 27775 / DSM 1100 / LMG 10767 / O</strain>
        <plasmid evidence="3">Plasmid pHALHY03</plasmid>
    </source>
</reference>
<dbReference type="Proteomes" id="UP000008461">
    <property type="component" value="Plasmid pHALHY03"/>
</dbReference>
<keyword evidence="2" id="KW-0614">Plasmid</keyword>
<dbReference type="NCBIfam" id="NF033545">
    <property type="entry name" value="transpos_IS630"/>
    <property type="match status" value="1"/>
</dbReference>
<sequence length="216" mass="25053">MIPAESSAAFVYQMEKVLDVYERPYDADFPVVCMDESPKQIIDYKQITISDGSRLQDSEYVRLGVAELFVAFEPLAGHREMTIEDDHTTTTWVNFMAAQMDTQYQEAKKVTWVMDNFVTHKPENFYKVFPPAQAKAYVDRMDFVYTPKHGSWLNMAEIQFALVGRDALDKPFKSKKEVEGAVKIWEIAQNQLRKGANWQFTTEKARIKLKKLYPTI</sequence>
<name>F4L8F0_HALH1</name>
<feature type="domain" description="Tc1-like transposase DDE" evidence="1">
    <location>
        <begin position="30"/>
        <end position="178"/>
    </location>
</feature>
<dbReference type="InterPro" id="IPR047655">
    <property type="entry name" value="Transpos_IS630-like"/>
</dbReference>
<accession>F4L8F0</accession>
<organism evidence="2 3">
    <name type="scientific">Haliscomenobacter hydrossis (strain ATCC 27775 / DSM 1100 / LMG 10767 / O)</name>
    <dbReference type="NCBI Taxonomy" id="760192"/>
    <lineage>
        <taxon>Bacteria</taxon>
        <taxon>Pseudomonadati</taxon>
        <taxon>Bacteroidota</taxon>
        <taxon>Saprospiria</taxon>
        <taxon>Saprospirales</taxon>
        <taxon>Haliscomenobacteraceae</taxon>
        <taxon>Haliscomenobacter</taxon>
    </lineage>
</organism>
<protein>
    <submittedName>
        <fullName evidence="2">Transposase</fullName>
    </submittedName>
</protein>
<gene>
    <name evidence="2" type="ordered locus">Halhy_6849</name>
</gene>
<dbReference type="KEGG" id="hhy:Halhy_6849"/>
<evidence type="ECO:0000313" key="2">
    <source>
        <dbReference type="EMBL" id="AEE54658.1"/>
    </source>
</evidence>
<keyword evidence="3" id="KW-1185">Reference proteome</keyword>
<geneLocation type="plasmid" evidence="2 3">
    <name>pHALHY03</name>
</geneLocation>
<proteinExistence type="predicted"/>
<evidence type="ECO:0000313" key="3">
    <source>
        <dbReference type="Proteomes" id="UP000008461"/>
    </source>
</evidence>
<dbReference type="InterPro" id="IPR038717">
    <property type="entry name" value="Tc1-like_DDE_dom"/>
</dbReference>
<dbReference type="EMBL" id="CP002694">
    <property type="protein sequence ID" value="AEE54658.1"/>
    <property type="molecule type" value="Genomic_DNA"/>
</dbReference>
<dbReference type="eggNOG" id="COG3335">
    <property type="taxonomic scope" value="Bacteria"/>
</dbReference>
<dbReference type="AlphaFoldDB" id="F4L8F0"/>
<dbReference type="HOGENOM" id="CLU_041125_1_0_10"/>
<dbReference type="Pfam" id="PF13358">
    <property type="entry name" value="DDE_3"/>
    <property type="match status" value="1"/>
</dbReference>
<reference key="2">
    <citation type="submission" date="2011-04" db="EMBL/GenBank/DDBJ databases">
        <title>Complete sequence of plasmid 3 of Haliscomenobacter hydrossis DSM 1100.</title>
        <authorList>
            <consortium name="US DOE Joint Genome Institute (JGI-PGF)"/>
            <person name="Lucas S."/>
            <person name="Han J."/>
            <person name="Lapidus A."/>
            <person name="Bruce D."/>
            <person name="Goodwin L."/>
            <person name="Pitluck S."/>
            <person name="Peters L."/>
            <person name="Kyrpides N."/>
            <person name="Mavromatis K."/>
            <person name="Ivanova N."/>
            <person name="Ovchinnikova G."/>
            <person name="Pagani I."/>
            <person name="Daligault H."/>
            <person name="Detter J.C."/>
            <person name="Han C."/>
            <person name="Land M."/>
            <person name="Hauser L."/>
            <person name="Markowitz V."/>
            <person name="Cheng J.-F."/>
            <person name="Hugenholtz P."/>
            <person name="Woyke T."/>
            <person name="Wu D."/>
            <person name="Verbarg S."/>
            <person name="Frueling A."/>
            <person name="Brambilla E."/>
            <person name="Klenk H.-P."/>
            <person name="Eisen J.A."/>
        </authorList>
    </citation>
    <scope>NUCLEOTIDE SEQUENCE</scope>
    <source>
        <strain>DSM 1100</strain>
    </source>
</reference>
<evidence type="ECO:0000259" key="1">
    <source>
        <dbReference type="Pfam" id="PF13358"/>
    </source>
</evidence>
<dbReference type="RefSeq" id="WP_013769174.1">
    <property type="nucleotide sequence ID" value="NC_015510.1"/>
</dbReference>
<dbReference type="OrthoDB" id="165456at2"/>